<keyword evidence="2" id="KW-1185">Reference proteome</keyword>
<reference evidence="1 2" key="1">
    <citation type="submission" date="2019-05" db="EMBL/GenBank/DDBJ databases">
        <title>Mycolicibacterium sphagni ENV482 genome assembly.</title>
        <authorList>
            <person name="Chen W."/>
            <person name="Faulkner N.W."/>
            <person name="Hyman M.R."/>
        </authorList>
    </citation>
    <scope>NUCLEOTIDE SEQUENCE [LARGE SCALE GENOMIC DNA]</scope>
    <source>
        <strain evidence="1 2">ENV482</strain>
    </source>
</reference>
<sequence>MADHFGVDLMRNSRGSLGVKFDEPSRRILVGTMNDAQDDLLDEKEDVTSTAVVAVADYVFAGTGAIEVNLGDDTAYRIEVVKIGRTRSGDRIALLPGSGIVGLPGDDDYPDIG</sequence>
<dbReference type="Proteomes" id="UP000708347">
    <property type="component" value="Unassembled WGS sequence"/>
</dbReference>
<evidence type="ECO:0000313" key="2">
    <source>
        <dbReference type="Proteomes" id="UP000708347"/>
    </source>
</evidence>
<comment type="caution">
    <text evidence="1">The sequence shown here is derived from an EMBL/GenBank/DDBJ whole genome shotgun (WGS) entry which is preliminary data.</text>
</comment>
<dbReference type="Pfam" id="PF24233">
    <property type="entry name" value="DUF7446"/>
    <property type="match status" value="1"/>
</dbReference>
<dbReference type="RefSeq" id="WP_174399880.1">
    <property type="nucleotide sequence ID" value="NZ_VBSB01000014.1"/>
</dbReference>
<accession>A0ABX2JWP4</accession>
<evidence type="ECO:0000313" key="1">
    <source>
        <dbReference type="EMBL" id="NTY62153.1"/>
    </source>
</evidence>
<dbReference type="EMBL" id="VBSB01000014">
    <property type="protein sequence ID" value="NTY62153.1"/>
    <property type="molecule type" value="Genomic_DNA"/>
</dbReference>
<name>A0ABX2JWP4_9MYCO</name>
<proteinExistence type="predicted"/>
<organism evidence="1 2">
    <name type="scientific">Mycolicibacterium sphagni</name>
    <dbReference type="NCBI Taxonomy" id="1786"/>
    <lineage>
        <taxon>Bacteria</taxon>
        <taxon>Bacillati</taxon>
        <taxon>Actinomycetota</taxon>
        <taxon>Actinomycetes</taxon>
        <taxon>Mycobacteriales</taxon>
        <taxon>Mycobacteriaceae</taxon>
        <taxon>Mycolicibacterium</taxon>
    </lineage>
</organism>
<protein>
    <submittedName>
        <fullName evidence="1">Uncharacterized protein</fullName>
    </submittedName>
</protein>
<gene>
    <name evidence="1" type="ORF">FEG63_21660</name>
</gene>
<dbReference type="InterPro" id="IPR055869">
    <property type="entry name" value="DUF7446"/>
</dbReference>